<keyword evidence="1" id="KW-1133">Transmembrane helix</keyword>
<evidence type="ECO:0000313" key="3">
    <source>
        <dbReference type="EMBL" id="MCP2727367.1"/>
    </source>
</evidence>
<name>A0AAE3KQH6_9CYAN</name>
<feature type="transmembrane region" description="Helical" evidence="1">
    <location>
        <begin position="16"/>
        <end position="37"/>
    </location>
</feature>
<keyword evidence="1" id="KW-0812">Transmembrane</keyword>
<evidence type="ECO:0000259" key="2">
    <source>
        <dbReference type="Pfam" id="PF01266"/>
    </source>
</evidence>
<dbReference type="Pfam" id="PF01266">
    <property type="entry name" value="DAO"/>
    <property type="match status" value="1"/>
</dbReference>
<dbReference type="InterPro" id="IPR036188">
    <property type="entry name" value="FAD/NAD-bd_sf"/>
</dbReference>
<dbReference type="SUPFAM" id="SSF51905">
    <property type="entry name" value="FAD/NAD(P)-binding domain"/>
    <property type="match status" value="1"/>
</dbReference>
<sequence>MLKTLFNIPPQDKQKIAIIGAGAMGVSIASILARLGIADITIFEAESKPFNTKGSSINNTGILHHFVYGGHPNTLAQFFHQSLLFRKLMPDYVLGDSHVNYLVPNEIGNTAIYQDGVTFQDVADSLIQIYQNHLQDYPYDNFWGQPEDLIKTIHEDEMQSLLGEVSQSPTGNTWLANEKRDGIFAGALKVKQSVLNMGEYICHLINLIELLSAQKLVDIKYTKKVNYIDINNSGFQLKIDSSDSQDFDIVINAGYARGLGITIPSITAEEEKEGNLVKLKVYGLYKIPPSLHLKMPKLKETFSSTIMIRGQYGGIINVGYDCIAIFSGLEYNQHELHFPLDGFTRNLPIEWLENIEKITGRSEEDFLSSIKDDLSRWIPWVKELEAVKLKKAFQVYPGRKPANDLEAAQRDDNPVRYMYQHKSGGKYIHIPGFKLTSIPYYAFQTVLEILSIYTTRKILTQAEVNNHIYINNNSQIILSSEMEYALGKNLPQTDYSQRVKIIKEWEIY</sequence>
<evidence type="ECO:0000256" key="1">
    <source>
        <dbReference type="SAM" id="Phobius"/>
    </source>
</evidence>
<dbReference type="Gene3D" id="3.50.50.60">
    <property type="entry name" value="FAD/NAD(P)-binding domain"/>
    <property type="match status" value="1"/>
</dbReference>
<feature type="domain" description="FAD dependent oxidoreductase" evidence="2">
    <location>
        <begin position="15"/>
        <end position="87"/>
    </location>
</feature>
<organism evidence="3 4">
    <name type="scientific">Limnofasciculus baicalensis BBK-W-15</name>
    <dbReference type="NCBI Taxonomy" id="2699891"/>
    <lineage>
        <taxon>Bacteria</taxon>
        <taxon>Bacillati</taxon>
        <taxon>Cyanobacteriota</taxon>
        <taxon>Cyanophyceae</taxon>
        <taxon>Coleofasciculales</taxon>
        <taxon>Coleofasciculaceae</taxon>
        <taxon>Limnofasciculus</taxon>
        <taxon>Limnofasciculus baicalensis</taxon>
    </lineage>
</organism>
<proteinExistence type="predicted"/>
<gene>
    <name evidence="3" type="ORF">NJ959_02625</name>
</gene>
<keyword evidence="1" id="KW-0472">Membrane</keyword>
<dbReference type="Proteomes" id="UP001204953">
    <property type="component" value="Unassembled WGS sequence"/>
</dbReference>
<accession>A0AAE3KQH6</accession>
<dbReference type="InterPro" id="IPR006076">
    <property type="entry name" value="FAD-dep_OxRdtase"/>
</dbReference>
<evidence type="ECO:0000313" key="4">
    <source>
        <dbReference type="Proteomes" id="UP001204953"/>
    </source>
</evidence>
<dbReference type="AlphaFoldDB" id="A0AAE3KQH6"/>
<reference evidence="3" key="1">
    <citation type="submission" date="2022-06" db="EMBL/GenBank/DDBJ databases">
        <title>New cyanobacteria of genus Symplocastrum in benthos of Lake Baikal.</title>
        <authorList>
            <person name="Sorokovikova E."/>
            <person name="Tikhonova I."/>
            <person name="Krasnopeev A."/>
            <person name="Evseev P."/>
            <person name="Gladkikh A."/>
            <person name="Belykh O."/>
        </authorList>
    </citation>
    <scope>NUCLEOTIDE SEQUENCE</scope>
    <source>
        <strain evidence="3">BBK-W-15</strain>
    </source>
</reference>
<comment type="caution">
    <text evidence="3">The sequence shown here is derived from an EMBL/GenBank/DDBJ whole genome shotgun (WGS) entry which is preliminary data.</text>
</comment>
<dbReference type="EMBL" id="JAMZMM010000012">
    <property type="protein sequence ID" value="MCP2727367.1"/>
    <property type="molecule type" value="Genomic_DNA"/>
</dbReference>
<protein>
    <submittedName>
        <fullName evidence="3">FAD-dependent oxidoreductase</fullName>
    </submittedName>
</protein>
<keyword evidence="4" id="KW-1185">Reference proteome</keyword>
<dbReference type="RefSeq" id="WP_254010185.1">
    <property type="nucleotide sequence ID" value="NZ_JAMZMM010000012.1"/>
</dbReference>